<feature type="domain" description="Cytochrome b5 heme-binding" evidence="3">
    <location>
        <begin position="144"/>
        <end position="242"/>
    </location>
</feature>
<dbReference type="GO" id="GO:0020037">
    <property type="term" value="F:heme binding"/>
    <property type="evidence" value="ECO:0007669"/>
    <property type="project" value="UniProtKB-ARBA"/>
</dbReference>
<comment type="caution">
    <text evidence="4">The sequence shown here is derived from an EMBL/GenBank/DDBJ whole genome shotgun (WGS) entry which is preliminary data.</text>
</comment>
<keyword evidence="5" id="KW-1185">Reference proteome</keyword>
<protein>
    <submittedName>
        <fullName evidence="4">Cytochrome b5-like heme/steroid binding domain-containing protein</fullName>
    </submittedName>
</protein>
<proteinExistence type="inferred from homology"/>
<gene>
    <name evidence="4" type="ORF">PPACK8108_LOCUS6758</name>
</gene>
<dbReference type="GO" id="GO:0016020">
    <property type="term" value="C:membrane"/>
    <property type="evidence" value="ECO:0007669"/>
    <property type="project" value="TreeGrafter"/>
</dbReference>
<dbReference type="SMART" id="SM01117">
    <property type="entry name" value="Cyt-b5"/>
    <property type="match status" value="1"/>
</dbReference>
<feature type="region of interest" description="Disordered" evidence="2">
    <location>
        <begin position="42"/>
        <end position="86"/>
    </location>
</feature>
<dbReference type="GO" id="GO:0012505">
    <property type="term" value="C:endomembrane system"/>
    <property type="evidence" value="ECO:0007669"/>
    <property type="project" value="TreeGrafter"/>
</dbReference>
<name>A0AAV0AUE7_PHAPC</name>
<accession>A0AAV0AUE7</accession>
<comment type="similarity">
    <text evidence="1">Belongs to the cytochrome b5 family. MAPR subfamily.</text>
</comment>
<dbReference type="AlphaFoldDB" id="A0AAV0AUE7"/>
<dbReference type="InterPro" id="IPR036400">
    <property type="entry name" value="Cyt_B5-like_heme/steroid_sf"/>
</dbReference>
<dbReference type="Proteomes" id="UP001153365">
    <property type="component" value="Unassembled WGS sequence"/>
</dbReference>
<dbReference type="SUPFAM" id="SSF55856">
    <property type="entry name" value="Cytochrome b5-like heme/steroid binding domain"/>
    <property type="match status" value="1"/>
</dbReference>
<evidence type="ECO:0000259" key="3">
    <source>
        <dbReference type="SMART" id="SM01117"/>
    </source>
</evidence>
<evidence type="ECO:0000256" key="1">
    <source>
        <dbReference type="ARBA" id="ARBA00038357"/>
    </source>
</evidence>
<dbReference type="InterPro" id="IPR050577">
    <property type="entry name" value="MAPR/NEUFC/NENF-like"/>
</dbReference>
<dbReference type="FunFam" id="3.10.120.10:FF:000003">
    <property type="entry name" value="membrane-associated progesterone receptor component 1"/>
    <property type="match status" value="1"/>
</dbReference>
<feature type="compositionally biased region" description="Low complexity" evidence="2">
    <location>
        <begin position="43"/>
        <end position="79"/>
    </location>
</feature>
<evidence type="ECO:0000256" key="2">
    <source>
        <dbReference type="SAM" id="MobiDB-lite"/>
    </source>
</evidence>
<dbReference type="PANTHER" id="PTHR10281:SF76">
    <property type="entry name" value="CALCUTTA CUP-RELATED"/>
    <property type="match status" value="1"/>
</dbReference>
<dbReference type="Pfam" id="PF00173">
    <property type="entry name" value="Cyt-b5"/>
    <property type="match status" value="1"/>
</dbReference>
<dbReference type="Gene3D" id="3.10.120.10">
    <property type="entry name" value="Cytochrome b5-like heme/steroid binding domain"/>
    <property type="match status" value="1"/>
</dbReference>
<evidence type="ECO:0000313" key="5">
    <source>
        <dbReference type="Proteomes" id="UP001153365"/>
    </source>
</evidence>
<dbReference type="EMBL" id="CALTRL010001289">
    <property type="protein sequence ID" value="CAH7671910.1"/>
    <property type="molecule type" value="Genomic_DNA"/>
</dbReference>
<sequence length="265" mass="29436">MFPTPVPPSPSELKVPKVLFRGKLVSSKRANSPFLVYQRYKSRVQNQSSPQSSSSSTFSSSSMGSDSNSSSSGSSQNSSKRLKKSKVEPNNPLFSLLTGTLKYSILVAIISLLLSRMITEEWFWGYQGKYVQMKYYFPGPETIFTIESLSQHDGIKDPSKPILLAIEGKVYDVSSNMAMYGPGGSYNHFCGRDASRAFVTGCFKSGLTYDTRGLNDRQKKSLKYWSDFFENSPKYSRVGRLVLPEIDSNTSLPKDCDPKQEGGAI</sequence>
<reference evidence="4" key="1">
    <citation type="submission" date="2022-06" db="EMBL/GenBank/DDBJ databases">
        <authorList>
            <consortium name="SYNGENTA / RWTH Aachen University"/>
        </authorList>
    </citation>
    <scope>NUCLEOTIDE SEQUENCE</scope>
</reference>
<evidence type="ECO:0000313" key="4">
    <source>
        <dbReference type="EMBL" id="CAH7671910.1"/>
    </source>
</evidence>
<dbReference type="PANTHER" id="PTHR10281">
    <property type="entry name" value="MEMBRANE-ASSOCIATED PROGESTERONE RECEPTOR COMPONENT-RELATED"/>
    <property type="match status" value="1"/>
</dbReference>
<dbReference type="InterPro" id="IPR001199">
    <property type="entry name" value="Cyt_B5-like_heme/steroid-bd"/>
</dbReference>
<organism evidence="4 5">
    <name type="scientific">Phakopsora pachyrhizi</name>
    <name type="common">Asian soybean rust disease fungus</name>
    <dbReference type="NCBI Taxonomy" id="170000"/>
    <lineage>
        <taxon>Eukaryota</taxon>
        <taxon>Fungi</taxon>
        <taxon>Dikarya</taxon>
        <taxon>Basidiomycota</taxon>
        <taxon>Pucciniomycotina</taxon>
        <taxon>Pucciniomycetes</taxon>
        <taxon>Pucciniales</taxon>
        <taxon>Phakopsoraceae</taxon>
        <taxon>Phakopsora</taxon>
    </lineage>
</organism>